<reference evidence="3" key="1">
    <citation type="submission" date="2016-10" db="EMBL/GenBank/DDBJ databases">
        <authorList>
            <person name="Varghese N."/>
            <person name="Submissions S."/>
        </authorList>
    </citation>
    <scope>NUCLEOTIDE SEQUENCE [LARGE SCALE GENOMIC DNA]</scope>
    <source>
        <strain evidence="3">CGMCC 1.10218</strain>
    </source>
</reference>
<feature type="domain" description="N-acetyltransferase" evidence="1">
    <location>
        <begin position="119"/>
        <end position="248"/>
    </location>
</feature>
<dbReference type="OrthoDB" id="2350893at2"/>
<dbReference type="RefSeq" id="WP_092264055.1">
    <property type="nucleotide sequence ID" value="NZ_FNZA01000005.1"/>
</dbReference>
<dbReference type="Proteomes" id="UP000199223">
    <property type="component" value="Unassembled WGS sequence"/>
</dbReference>
<dbReference type="AlphaFoldDB" id="A0A1H6XFH7"/>
<sequence length="248" mass="26347">MPVTALLRRLAQAEARLHAQLAVTGASEQFGPLVAISLGSGPGQPLPIETAWHDGSVPATAADLQAFEAFCAEHRQDAILHLLSHAAPAMLTLLAERSYQLDYVLHVYVHRLKSLPPASIVPVHRETNGLRWAALAARSFGPGTERIMEAVGQAPGKRLFVASAEGEEVASAAYSLDGGVAVLHSTATRTNFRGRGLHAALLAHRLRAAQAEGADLASVFVTPGSGSERNVERAGFELAGMRLTFTRR</sequence>
<dbReference type="InterPro" id="IPR016181">
    <property type="entry name" value="Acyl_CoA_acyltransferase"/>
</dbReference>
<dbReference type="InterPro" id="IPR000182">
    <property type="entry name" value="GNAT_dom"/>
</dbReference>
<dbReference type="GO" id="GO:0016747">
    <property type="term" value="F:acyltransferase activity, transferring groups other than amino-acyl groups"/>
    <property type="evidence" value="ECO:0007669"/>
    <property type="project" value="InterPro"/>
</dbReference>
<evidence type="ECO:0000259" key="1">
    <source>
        <dbReference type="PROSITE" id="PS51186"/>
    </source>
</evidence>
<dbReference type="STRING" id="856736.SAMN04488058_10562"/>
<accession>A0A1H6XFH7</accession>
<dbReference type="Pfam" id="PF00583">
    <property type="entry name" value="Acetyltransf_1"/>
    <property type="match status" value="1"/>
</dbReference>
<dbReference type="SUPFAM" id="SSF55729">
    <property type="entry name" value="Acyl-CoA N-acyltransferases (Nat)"/>
    <property type="match status" value="1"/>
</dbReference>
<proteinExistence type="predicted"/>
<name>A0A1H6XFH7_9DEIO</name>
<dbReference type="PROSITE" id="PS51186">
    <property type="entry name" value="GNAT"/>
    <property type="match status" value="1"/>
</dbReference>
<evidence type="ECO:0000313" key="3">
    <source>
        <dbReference type="Proteomes" id="UP000199223"/>
    </source>
</evidence>
<dbReference type="CDD" id="cd04301">
    <property type="entry name" value="NAT_SF"/>
    <property type="match status" value="1"/>
</dbReference>
<protein>
    <recommendedName>
        <fullName evidence="1">N-acetyltransferase domain-containing protein</fullName>
    </recommendedName>
</protein>
<dbReference type="Gene3D" id="3.40.630.30">
    <property type="match status" value="1"/>
</dbReference>
<dbReference type="EMBL" id="FNZA01000005">
    <property type="protein sequence ID" value="SEJ23325.1"/>
    <property type="molecule type" value="Genomic_DNA"/>
</dbReference>
<keyword evidence="3" id="KW-1185">Reference proteome</keyword>
<evidence type="ECO:0000313" key="2">
    <source>
        <dbReference type="EMBL" id="SEJ23325.1"/>
    </source>
</evidence>
<gene>
    <name evidence="2" type="ORF">SAMN04488058_10562</name>
</gene>
<organism evidence="2 3">
    <name type="scientific">Deinococcus reticulitermitis</name>
    <dbReference type="NCBI Taxonomy" id="856736"/>
    <lineage>
        <taxon>Bacteria</taxon>
        <taxon>Thermotogati</taxon>
        <taxon>Deinococcota</taxon>
        <taxon>Deinococci</taxon>
        <taxon>Deinococcales</taxon>
        <taxon>Deinococcaceae</taxon>
        <taxon>Deinococcus</taxon>
    </lineage>
</organism>